<comment type="subcellular location">
    <subcellularLocation>
        <location evidence="1">Membrane</location>
        <topology evidence="1">Multi-pass membrane protein</topology>
    </subcellularLocation>
</comment>
<dbReference type="GO" id="GO:0016020">
    <property type="term" value="C:membrane"/>
    <property type="evidence" value="ECO:0007669"/>
    <property type="project" value="UniProtKB-SubCell"/>
</dbReference>
<feature type="transmembrane region" description="Helical" evidence="5">
    <location>
        <begin position="125"/>
        <end position="144"/>
    </location>
</feature>
<evidence type="ECO:0000313" key="6">
    <source>
        <dbReference type="EMBL" id="KAF2072622.1"/>
    </source>
</evidence>
<feature type="transmembrane region" description="Helical" evidence="5">
    <location>
        <begin position="240"/>
        <end position="265"/>
    </location>
</feature>
<dbReference type="OrthoDB" id="3358017at2759"/>
<evidence type="ECO:0000256" key="1">
    <source>
        <dbReference type="ARBA" id="ARBA00004141"/>
    </source>
</evidence>
<keyword evidence="2 5" id="KW-0812">Transmembrane</keyword>
<organism evidence="6 7">
    <name type="scientific">Polysphondylium violaceum</name>
    <dbReference type="NCBI Taxonomy" id="133409"/>
    <lineage>
        <taxon>Eukaryota</taxon>
        <taxon>Amoebozoa</taxon>
        <taxon>Evosea</taxon>
        <taxon>Eumycetozoa</taxon>
        <taxon>Dictyostelia</taxon>
        <taxon>Dictyosteliales</taxon>
        <taxon>Dictyosteliaceae</taxon>
        <taxon>Polysphondylium</taxon>
    </lineage>
</organism>
<evidence type="ECO:0008006" key="8">
    <source>
        <dbReference type="Google" id="ProtNLM"/>
    </source>
</evidence>
<protein>
    <recommendedName>
        <fullName evidence="8">RTA1-domain-containing protein</fullName>
    </recommendedName>
</protein>
<name>A0A8J4PSI3_9MYCE</name>
<accession>A0A8J4PSI3</accession>
<sequence length="287" mass="31686">MNNTSAPSPTPEYKYPNLHGYEPSIPLASIAIAAFSLVTIVLFVLTVKFRKWYFMVAVIAGAVEVLGYGTRIMSADDVHNLGLYIATTLLILLPPTALAAVFLFAQLGKVMKKTGIRHPIFRPNVVKYLFLTVDIISIIVQSAGGALLSQSADDPKLATPAKAVMLLGLCVALTSFTLFFFLIIYLHLKVSKVQEEDKKWRIIFYALYASGLLIILRSIYRVAEYAGGYHSKVMLNEGLFYGLDALVIFLLMCIWVPFHPGFVAISNKGNKNKNKGDVETRGGVEME</sequence>
<keyword evidence="4 5" id="KW-0472">Membrane</keyword>
<keyword evidence="3 5" id="KW-1133">Transmembrane helix</keyword>
<reference evidence="6" key="1">
    <citation type="submission" date="2020-01" db="EMBL/GenBank/DDBJ databases">
        <title>Development of genomics and gene disruption for Polysphondylium violaceum indicates a role for the polyketide synthase stlB in stalk morphogenesis.</title>
        <authorList>
            <person name="Narita B."/>
            <person name="Kawabe Y."/>
            <person name="Kin K."/>
            <person name="Saito T."/>
            <person name="Gibbs R."/>
            <person name="Kuspa A."/>
            <person name="Muzny D."/>
            <person name="Queller D."/>
            <person name="Richards S."/>
            <person name="Strassman J."/>
            <person name="Sucgang R."/>
            <person name="Worley K."/>
            <person name="Schaap P."/>
        </authorList>
    </citation>
    <scope>NUCLEOTIDE SEQUENCE</scope>
    <source>
        <strain evidence="6">QSvi11</strain>
    </source>
</reference>
<dbReference type="AlphaFoldDB" id="A0A8J4PSI3"/>
<keyword evidence="7" id="KW-1185">Reference proteome</keyword>
<evidence type="ECO:0000256" key="2">
    <source>
        <dbReference type="ARBA" id="ARBA00022692"/>
    </source>
</evidence>
<dbReference type="Pfam" id="PF04479">
    <property type="entry name" value="RTA1"/>
    <property type="match status" value="1"/>
</dbReference>
<dbReference type="InterPro" id="IPR007568">
    <property type="entry name" value="RTA1"/>
</dbReference>
<feature type="transmembrane region" description="Helical" evidence="5">
    <location>
        <begin position="81"/>
        <end position="104"/>
    </location>
</feature>
<proteinExistence type="predicted"/>
<dbReference type="PANTHER" id="PTHR31465">
    <property type="entry name" value="PROTEIN RTA1-RELATED"/>
    <property type="match status" value="1"/>
</dbReference>
<feature type="transmembrane region" description="Helical" evidence="5">
    <location>
        <begin position="164"/>
        <end position="188"/>
    </location>
</feature>
<gene>
    <name evidence="6" type="ORF">CYY_006060</name>
</gene>
<comment type="caution">
    <text evidence="6">The sequence shown here is derived from an EMBL/GenBank/DDBJ whole genome shotgun (WGS) entry which is preliminary data.</text>
</comment>
<dbReference type="Proteomes" id="UP000695562">
    <property type="component" value="Unassembled WGS sequence"/>
</dbReference>
<feature type="transmembrane region" description="Helical" evidence="5">
    <location>
        <begin position="200"/>
        <end position="220"/>
    </location>
</feature>
<dbReference type="EMBL" id="AJWJ01000263">
    <property type="protein sequence ID" value="KAF2072622.1"/>
    <property type="molecule type" value="Genomic_DNA"/>
</dbReference>
<evidence type="ECO:0000256" key="3">
    <source>
        <dbReference type="ARBA" id="ARBA00022989"/>
    </source>
</evidence>
<evidence type="ECO:0000313" key="7">
    <source>
        <dbReference type="Proteomes" id="UP000695562"/>
    </source>
</evidence>
<dbReference type="PANTHER" id="PTHR31465:SF1">
    <property type="entry name" value="PROTEIN RTA1-RELATED"/>
    <property type="match status" value="1"/>
</dbReference>
<evidence type="ECO:0000256" key="5">
    <source>
        <dbReference type="SAM" id="Phobius"/>
    </source>
</evidence>
<feature type="transmembrane region" description="Helical" evidence="5">
    <location>
        <begin position="25"/>
        <end position="45"/>
    </location>
</feature>
<evidence type="ECO:0000256" key="4">
    <source>
        <dbReference type="ARBA" id="ARBA00023136"/>
    </source>
</evidence>
<feature type="transmembrane region" description="Helical" evidence="5">
    <location>
        <begin position="52"/>
        <end position="69"/>
    </location>
</feature>